<keyword evidence="1" id="KW-0547">Nucleotide-binding</keyword>
<evidence type="ECO:0000256" key="1">
    <source>
        <dbReference type="HAMAP-Rule" id="MF_00691"/>
    </source>
</evidence>
<keyword evidence="1" id="KW-0378">Hydrolase</keyword>
<gene>
    <name evidence="1" type="primary">pxpA</name>
    <name evidence="2" type="ORF">I8D64_12955</name>
</gene>
<comment type="catalytic activity">
    <reaction evidence="1">
        <text>5-oxo-L-proline + ATP + 2 H2O = L-glutamate + ADP + phosphate + H(+)</text>
        <dbReference type="Rhea" id="RHEA:10348"/>
        <dbReference type="ChEBI" id="CHEBI:15377"/>
        <dbReference type="ChEBI" id="CHEBI:15378"/>
        <dbReference type="ChEBI" id="CHEBI:29985"/>
        <dbReference type="ChEBI" id="CHEBI:30616"/>
        <dbReference type="ChEBI" id="CHEBI:43474"/>
        <dbReference type="ChEBI" id="CHEBI:58402"/>
        <dbReference type="ChEBI" id="CHEBI:456216"/>
        <dbReference type="EC" id="3.5.2.9"/>
    </reaction>
</comment>
<dbReference type="Gene3D" id="3.20.20.370">
    <property type="entry name" value="Glycoside hydrolase/deacetylase"/>
    <property type="match status" value="1"/>
</dbReference>
<dbReference type="PANTHER" id="PTHR30292:SF0">
    <property type="entry name" value="5-OXOPROLINASE SUBUNIT A"/>
    <property type="match status" value="1"/>
</dbReference>
<keyword evidence="1" id="KW-0067">ATP-binding</keyword>
<sequence>MSTIDLNSDIGESFGAWTMGDDEAILDVVTSANIACGFHAGDPSHMRRTVRAAAARGVTIGAHVSYRDLAGFGRRFVDASPDELADDVIYQIGALQGMARAEGARVAYVKPHGALYNTIVHHEQHARAVVEAVREVGGAADDSGAADGTAGAGGSAGPDGAGGSGALALLLLPGSRAAELAREAGLAVIGEAFADRAYTPSSTLVPRRESGAVIEDPVRVAERMVRFATRGEIEATDGTVLRPEATSICLHGDTPGAVDLARAVRRGLEDAGVDVRSFA</sequence>
<comment type="function">
    <text evidence="1">Catalyzes the cleavage of 5-oxoproline to form L-glutamate coupled to the hydrolysis of ATP to ADP and inorganic phosphate.</text>
</comment>
<comment type="similarity">
    <text evidence="1">Belongs to the LamB/PxpA family.</text>
</comment>
<protein>
    <recommendedName>
        <fullName evidence="1">5-oxoprolinase subunit A</fullName>
        <shortName evidence="1">5-OPase subunit A</shortName>
        <ecNumber evidence="1">3.5.2.9</ecNumber>
    </recommendedName>
    <alternativeName>
        <fullName evidence="1">5-oxoprolinase (ATP-hydrolyzing) subunit A</fullName>
    </alternativeName>
</protein>
<dbReference type="CDD" id="cd10787">
    <property type="entry name" value="LamB_YcsF_like"/>
    <property type="match status" value="1"/>
</dbReference>
<dbReference type="InterPro" id="IPR005501">
    <property type="entry name" value="LamB/YcsF/PxpA-like"/>
</dbReference>
<proteinExistence type="inferred from homology"/>
<dbReference type="Pfam" id="PF03746">
    <property type="entry name" value="LamB_YcsF"/>
    <property type="match status" value="2"/>
</dbReference>
<keyword evidence="3" id="KW-1185">Reference proteome</keyword>
<organism evidence="2 3">
    <name type="scientific">Brachybacterium halotolerans</name>
    <dbReference type="NCBI Taxonomy" id="2795215"/>
    <lineage>
        <taxon>Bacteria</taxon>
        <taxon>Bacillati</taxon>
        <taxon>Actinomycetota</taxon>
        <taxon>Actinomycetes</taxon>
        <taxon>Micrococcales</taxon>
        <taxon>Dermabacteraceae</taxon>
        <taxon>Brachybacterium</taxon>
    </lineage>
</organism>
<evidence type="ECO:0000313" key="2">
    <source>
        <dbReference type="EMBL" id="MBK0332303.1"/>
    </source>
</evidence>
<reference evidence="2 3" key="1">
    <citation type="submission" date="2020-12" db="EMBL/GenBank/DDBJ databases">
        <title>Brachybacterium sp. MASK1Z-5, whole genome shotgun sequence.</title>
        <authorList>
            <person name="Tuo L."/>
        </authorList>
    </citation>
    <scope>NUCLEOTIDE SEQUENCE [LARGE SCALE GENOMIC DNA]</scope>
    <source>
        <strain evidence="2 3">MASK1Z-5</strain>
    </source>
</reference>
<dbReference type="NCBIfam" id="NF003814">
    <property type="entry name" value="PRK05406.1-3"/>
    <property type="match status" value="1"/>
</dbReference>
<dbReference type="InterPro" id="IPR011330">
    <property type="entry name" value="Glyco_hydro/deAcase_b/a-brl"/>
</dbReference>
<dbReference type="EMBL" id="JAEDAJ010000008">
    <property type="protein sequence ID" value="MBK0332303.1"/>
    <property type="molecule type" value="Genomic_DNA"/>
</dbReference>
<accession>A0ABS1BCE4</accession>
<dbReference type="HAMAP" id="MF_00691">
    <property type="entry name" value="PxpA"/>
    <property type="match status" value="1"/>
</dbReference>
<name>A0ABS1BCE4_9MICO</name>
<dbReference type="SUPFAM" id="SSF88713">
    <property type="entry name" value="Glycoside hydrolase/deacetylase"/>
    <property type="match status" value="2"/>
</dbReference>
<comment type="subunit">
    <text evidence="1">Forms a complex composed of PxpA, PxpB and PxpC.</text>
</comment>
<dbReference type="EC" id="3.5.2.9" evidence="1"/>
<dbReference type="PANTHER" id="PTHR30292">
    <property type="entry name" value="UNCHARACTERIZED PROTEIN YBGL-RELATED"/>
    <property type="match status" value="1"/>
</dbReference>
<comment type="caution">
    <text evidence="2">The sequence shown here is derived from an EMBL/GenBank/DDBJ whole genome shotgun (WGS) entry which is preliminary data.</text>
</comment>
<dbReference type="RefSeq" id="WP_200503203.1">
    <property type="nucleotide sequence ID" value="NZ_JAEDAJ010000008.1"/>
</dbReference>
<evidence type="ECO:0000313" key="3">
    <source>
        <dbReference type="Proteomes" id="UP000612352"/>
    </source>
</evidence>
<dbReference type="NCBIfam" id="NF003816">
    <property type="entry name" value="PRK05406.1-5"/>
    <property type="match status" value="1"/>
</dbReference>
<dbReference type="Proteomes" id="UP000612352">
    <property type="component" value="Unassembled WGS sequence"/>
</dbReference>